<feature type="domain" description="DYW" evidence="4">
    <location>
        <begin position="423"/>
        <end position="462"/>
    </location>
</feature>
<dbReference type="GO" id="GO:0003723">
    <property type="term" value="F:RNA binding"/>
    <property type="evidence" value="ECO:0007669"/>
    <property type="project" value="InterPro"/>
</dbReference>
<dbReference type="PANTHER" id="PTHR47926:SF373">
    <property type="entry name" value="TETRATRICOPEPTIDE-LIKE HELICAL DOMAIN SUPERFAMILY, DYW DOMAIN-CONTAINING PROTEIN"/>
    <property type="match status" value="1"/>
</dbReference>
<evidence type="ECO:0000259" key="4">
    <source>
        <dbReference type="Pfam" id="PF14432"/>
    </source>
</evidence>
<dbReference type="Pfam" id="PF14432">
    <property type="entry name" value="DYW_deaminase"/>
    <property type="match status" value="1"/>
</dbReference>
<dbReference type="Pfam" id="PF20431">
    <property type="entry name" value="E_motif"/>
    <property type="match status" value="1"/>
</dbReference>
<dbReference type="GO" id="GO:0009451">
    <property type="term" value="P:RNA modification"/>
    <property type="evidence" value="ECO:0007669"/>
    <property type="project" value="InterPro"/>
</dbReference>
<comment type="caution">
    <text evidence="5">The sequence shown here is derived from an EMBL/GenBank/DDBJ whole genome shotgun (WGS) entry which is preliminary data.</text>
</comment>
<keyword evidence="6" id="KW-1185">Reference proteome</keyword>
<feature type="repeat" description="PPR" evidence="3">
    <location>
        <begin position="242"/>
        <end position="276"/>
    </location>
</feature>
<accession>A0A6A1UYQ8</accession>
<dbReference type="GO" id="GO:0008270">
    <property type="term" value="F:zinc ion binding"/>
    <property type="evidence" value="ECO:0007669"/>
    <property type="project" value="InterPro"/>
</dbReference>
<dbReference type="EMBL" id="RXIC02000025">
    <property type="protein sequence ID" value="KAB1204948.1"/>
    <property type="molecule type" value="Genomic_DNA"/>
</dbReference>
<dbReference type="InterPro" id="IPR011990">
    <property type="entry name" value="TPR-like_helical_dom_sf"/>
</dbReference>
<dbReference type="InterPro" id="IPR046960">
    <property type="entry name" value="PPR_At4g14850-like_plant"/>
</dbReference>
<organism evidence="5 6">
    <name type="scientific">Morella rubra</name>
    <name type="common">Chinese bayberry</name>
    <dbReference type="NCBI Taxonomy" id="262757"/>
    <lineage>
        <taxon>Eukaryota</taxon>
        <taxon>Viridiplantae</taxon>
        <taxon>Streptophyta</taxon>
        <taxon>Embryophyta</taxon>
        <taxon>Tracheophyta</taxon>
        <taxon>Spermatophyta</taxon>
        <taxon>Magnoliopsida</taxon>
        <taxon>eudicotyledons</taxon>
        <taxon>Gunneridae</taxon>
        <taxon>Pentapetalae</taxon>
        <taxon>rosids</taxon>
        <taxon>fabids</taxon>
        <taxon>Fagales</taxon>
        <taxon>Myricaceae</taxon>
        <taxon>Morella</taxon>
    </lineage>
</organism>
<dbReference type="PROSITE" id="PS51375">
    <property type="entry name" value="PPR"/>
    <property type="match status" value="3"/>
</dbReference>
<dbReference type="Gene3D" id="1.25.40.10">
    <property type="entry name" value="Tetratricopeptide repeat domain"/>
    <property type="match status" value="2"/>
</dbReference>
<comment type="similarity">
    <text evidence="1">Belongs to the PPR family. PCMP-H subfamily.</text>
</comment>
<evidence type="ECO:0000256" key="1">
    <source>
        <dbReference type="ARBA" id="ARBA00006643"/>
    </source>
</evidence>
<reference evidence="5 6" key="1">
    <citation type="journal article" date="2019" name="Plant Biotechnol. J.">
        <title>The red bayberry genome and genetic basis of sex determination.</title>
        <authorList>
            <person name="Jia H.M."/>
            <person name="Jia H.J."/>
            <person name="Cai Q.L."/>
            <person name="Wang Y."/>
            <person name="Zhao H.B."/>
            <person name="Yang W.F."/>
            <person name="Wang G.Y."/>
            <person name="Li Y.H."/>
            <person name="Zhan D.L."/>
            <person name="Shen Y.T."/>
            <person name="Niu Q.F."/>
            <person name="Chang L."/>
            <person name="Qiu J."/>
            <person name="Zhao L."/>
            <person name="Xie H.B."/>
            <person name="Fu W.Y."/>
            <person name="Jin J."/>
            <person name="Li X.W."/>
            <person name="Jiao Y."/>
            <person name="Zhou C.C."/>
            <person name="Tu T."/>
            <person name="Chai C.Y."/>
            <person name="Gao J.L."/>
            <person name="Fan L.J."/>
            <person name="van de Weg E."/>
            <person name="Wang J.Y."/>
            <person name="Gao Z.S."/>
        </authorList>
    </citation>
    <scope>NUCLEOTIDE SEQUENCE [LARGE SCALE GENOMIC DNA]</scope>
    <source>
        <tissue evidence="5">Leaves</tissue>
    </source>
</reference>
<dbReference type="InterPro" id="IPR002885">
    <property type="entry name" value="PPR_rpt"/>
</dbReference>
<dbReference type="InterPro" id="IPR032867">
    <property type="entry name" value="DYW_dom"/>
</dbReference>
<dbReference type="Proteomes" id="UP000516437">
    <property type="component" value="Chromosome 7"/>
</dbReference>
<proteinExistence type="inferred from homology"/>
<dbReference type="OrthoDB" id="185373at2759"/>
<dbReference type="Pfam" id="PF20430">
    <property type="entry name" value="Eplus_motif"/>
    <property type="match status" value="1"/>
</dbReference>
<dbReference type="PANTHER" id="PTHR47926">
    <property type="entry name" value="PENTATRICOPEPTIDE REPEAT-CONTAINING PROTEIN"/>
    <property type="match status" value="1"/>
</dbReference>
<keyword evidence="2" id="KW-0677">Repeat</keyword>
<dbReference type="InterPro" id="IPR046848">
    <property type="entry name" value="E_motif"/>
</dbReference>
<dbReference type="Pfam" id="PF13041">
    <property type="entry name" value="PPR_2"/>
    <property type="match status" value="3"/>
</dbReference>
<feature type="repeat" description="PPR" evidence="3">
    <location>
        <begin position="174"/>
        <end position="208"/>
    </location>
</feature>
<dbReference type="NCBIfam" id="TIGR00756">
    <property type="entry name" value="PPR"/>
    <property type="match status" value="3"/>
</dbReference>
<evidence type="ECO:0000313" key="5">
    <source>
        <dbReference type="EMBL" id="KAB1204948.1"/>
    </source>
</evidence>
<protein>
    <recommendedName>
        <fullName evidence="4">DYW domain-containing protein</fullName>
    </recommendedName>
</protein>
<sequence length="565" mass="63644">MLQNSATLTEELCGKVLDWDPDIRTLEKLHSKIIVDQHLSPNSFLGIKLMRSYAACGEPGLTRHIFDNISEKNIVFFNVMIRSYVNNHLYCDALFVYKSMASRGFEPDNYTYPYVLKACSGLDDLRVGLQIHDAVVKVGLDWNLFIGNGLVTMYGKCGCLMEARRVLDEMPSRDVVSWNSMVAGYGQNSQFDNALEVCKEMKGLDLRPDAGTMTSLLPAVTNTTLDNVSYVKQMFMQLAKKSVVSWNVMIAVYVNNSMPGEAVTLYLQMESCGIEPDAVTITSVLPACGDLWALSLERRMHEFVDRKKLRPNLLLEMLWLTCMLSVGVYEMQENCRSPISIGSEQSGYYVLLCNIYAKDGRWQDVTTVRSTMKSRGIKKMPGISNVELNDGIHTFLAGDQSHPHSKMIYEELDVLVGKMKELGYVPETDSALHYVEEEDKECHLAIHSEKLAIAFVIMNCNTQLFCTYLMLTFMSEQTLDVDPYIVVVKLWTYVTKSFEIFVGYKSQWYLKDPFASPVPRIEDFGLVDVDPALLHVVPPPPAAPVEGIGDNEIIDLTSDTESEID</sequence>
<evidence type="ECO:0000256" key="2">
    <source>
        <dbReference type="ARBA" id="ARBA00022737"/>
    </source>
</evidence>
<dbReference type="FunFam" id="1.25.40.10:FF:000344">
    <property type="entry name" value="Pentatricopeptide repeat-containing protein"/>
    <property type="match status" value="1"/>
</dbReference>
<dbReference type="InterPro" id="IPR046849">
    <property type="entry name" value="E2_motif"/>
</dbReference>
<name>A0A6A1UYQ8_9ROSI</name>
<gene>
    <name evidence="5" type="ORF">CJ030_MR7G015218</name>
</gene>
<evidence type="ECO:0000313" key="6">
    <source>
        <dbReference type="Proteomes" id="UP000516437"/>
    </source>
</evidence>
<feature type="repeat" description="PPR" evidence="3">
    <location>
        <begin position="73"/>
        <end position="107"/>
    </location>
</feature>
<evidence type="ECO:0000256" key="3">
    <source>
        <dbReference type="PROSITE-ProRule" id="PRU00708"/>
    </source>
</evidence>
<dbReference type="AlphaFoldDB" id="A0A6A1UYQ8"/>